<dbReference type="Proteomes" id="UP000004069">
    <property type="component" value="Unassembled WGS sequence"/>
</dbReference>
<gene>
    <name evidence="1" type="ORF">HMPREF0493_1196</name>
</gene>
<protein>
    <submittedName>
        <fullName evidence="1">Uncharacterized protein</fullName>
    </submittedName>
</protein>
<accession>D4YUI5</accession>
<organism evidence="1 2">
    <name type="scientific">Lactobacillus amylolyticus DSM 11664</name>
    <dbReference type="NCBI Taxonomy" id="585524"/>
    <lineage>
        <taxon>Bacteria</taxon>
        <taxon>Bacillati</taxon>
        <taxon>Bacillota</taxon>
        <taxon>Bacilli</taxon>
        <taxon>Lactobacillales</taxon>
        <taxon>Lactobacillaceae</taxon>
        <taxon>Lactobacillus</taxon>
    </lineage>
</organism>
<dbReference type="eggNOG" id="ENOG5030JKU">
    <property type="taxonomic scope" value="Bacteria"/>
</dbReference>
<dbReference type="EMBL" id="ADNY01000046">
    <property type="protein sequence ID" value="EFG55192.1"/>
    <property type="molecule type" value="Genomic_DNA"/>
</dbReference>
<evidence type="ECO:0000313" key="1">
    <source>
        <dbReference type="EMBL" id="EFG55192.1"/>
    </source>
</evidence>
<comment type="caution">
    <text evidence="1">The sequence shown here is derived from an EMBL/GenBank/DDBJ whole genome shotgun (WGS) entry which is preliminary data.</text>
</comment>
<dbReference type="PATRIC" id="fig|585524.9.peg.229"/>
<reference evidence="1 2" key="1">
    <citation type="submission" date="2010-04" db="EMBL/GenBank/DDBJ databases">
        <authorList>
            <person name="Muzny D."/>
            <person name="Qin X."/>
            <person name="Deng J."/>
            <person name="Jiang H."/>
            <person name="Liu Y."/>
            <person name="Qu J."/>
            <person name="Song X.-Z."/>
            <person name="Zhang L."/>
            <person name="Thornton R."/>
            <person name="Coyle M."/>
            <person name="Francisco L."/>
            <person name="Jackson L."/>
            <person name="Javaid M."/>
            <person name="Korchina V."/>
            <person name="Kovar C."/>
            <person name="Mata R."/>
            <person name="Mathew T."/>
            <person name="Ngo R."/>
            <person name="Nguyen L."/>
            <person name="Nguyen N."/>
            <person name="Okwuonu G."/>
            <person name="Ongeri F."/>
            <person name="Pham C."/>
            <person name="Simmons D."/>
            <person name="Wilczek-Boney K."/>
            <person name="Hale W."/>
            <person name="Jakkamsetti A."/>
            <person name="Pham P."/>
            <person name="Ruth R."/>
            <person name="San Lucas F."/>
            <person name="Warren J."/>
            <person name="Zhang J."/>
            <person name="Zhao Z."/>
            <person name="Zhou C."/>
            <person name="Zhu D."/>
            <person name="Lee S."/>
            <person name="Bess C."/>
            <person name="Blankenburg K."/>
            <person name="Forbes L."/>
            <person name="Fu Q."/>
            <person name="Gubbala S."/>
            <person name="Hirani K."/>
            <person name="Jayaseelan J.C."/>
            <person name="Lara F."/>
            <person name="Munidasa M."/>
            <person name="Palculict T."/>
            <person name="Patil S."/>
            <person name="Pu L.-L."/>
            <person name="Saada N."/>
            <person name="Tang L."/>
            <person name="Weissenberger G."/>
            <person name="Zhu Y."/>
            <person name="Hemphill L."/>
            <person name="Shang Y."/>
            <person name="Youmans B."/>
            <person name="Ayvaz T."/>
            <person name="Ross M."/>
            <person name="Santibanez J."/>
            <person name="Aqrawi P."/>
            <person name="Gross S."/>
            <person name="Joshi V."/>
            <person name="Fowler G."/>
            <person name="Nazareth L."/>
            <person name="Reid J."/>
            <person name="Worley K."/>
            <person name="Petrosino J."/>
            <person name="Highlander S."/>
            <person name="Gibbs R."/>
        </authorList>
    </citation>
    <scope>NUCLEOTIDE SEQUENCE [LARGE SCALE GENOMIC DNA]</scope>
    <source>
        <strain evidence="1 2">DSM 11664</strain>
    </source>
</reference>
<name>D4YUI5_9LACO</name>
<sequence length="60" mass="7345">MPEIKIESIDWLEKQKELNDYHRKQKGVRLDILVKDEDQRLYDVEMQIANNHDIGSRMRY</sequence>
<proteinExistence type="predicted"/>
<keyword evidence="2" id="KW-1185">Reference proteome</keyword>
<dbReference type="OrthoDB" id="2329383at2"/>
<dbReference type="AlphaFoldDB" id="D4YUI5"/>
<dbReference type="Pfam" id="PF12784">
    <property type="entry name" value="PDDEXK_2"/>
    <property type="match status" value="1"/>
</dbReference>
<evidence type="ECO:0000313" key="2">
    <source>
        <dbReference type="Proteomes" id="UP000004069"/>
    </source>
</evidence>